<sequence>MLEMSCEEHDRMAARSQFLTHTIGRILSEMEIKSIPMNTKGFESLVQLKEGTVKDSFDLFSGLFICIRFAKQELKNLEISFEKVKQKLLDKMNVMQNVNDSNL</sequence>
<dbReference type="PANTHER" id="PTHR43207:SF3">
    <property type="entry name" value="AROGENATE DEHYDROGENASE 1, CHLOROPLASTIC-LIKE"/>
    <property type="match status" value="1"/>
</dbReference>
<dbReference type="Proteomes" id="UP000091857">
    <property type="component" value="Chromosome 7"/>
</dbReference>
<evidence type="ECO:0000313" key="2">
    <source>
        <dbReference type="EMBL" id="OAY46333.1"/>
    </source>
</evidence>
<name>A0A2C9VL97_MANES</name>
<evidence type="ECO:0000259" key="1">
    <source>
        <dbReference type="Pfam" id="PF26213"/>
    </source>
</evidence>
<protein>
    <recommendedName>
        <fullName evidence="1">TYRAAT2-like C-terminal domain-containing protein</fullName>
    </recommendedName>
</protein>
<dbReference type="InterPro" id="IPR045011">
    <property type="entry name" value="TYRAAT1/2"/>
</dbReference>
<reference evidence="3" key="1">
    <citation type="journal article" date="2016" name="Nat. Biotechnol.">
        <title>Sequencing wild and cultivated cassava and related species reveals extensive interspecific hybridization and genetic diversity.</title>
        <authorList>
            <person name="Bredeson J.V."/>
            <person name="Lyons J.B."/>
            <person name="Prochnik S.E."/>
            <person name="Wu G.A."/>
            <person name="Ha C.M."/>
            <person name="Edsinger-Gonzales E."/>
            <person name="Grimwood J."/>
            <person name="Schmutz J."/>
            <person name="Rabbi I.Y."/>
            <person name="Egesi C."/>
            <person name="Nauluvula P."/>
            <person name="Lebot V."/>
            <person name="Ndunguru J."/>
            <person name="Mkamilo G."/>
            <person name="Bart R.S."/>
            <person name="Setter T.L."/>
            <person name="Gleadow R.M."/>
            <person name="Kulakow P."/>
            <person name="Ferguson M.E."/>
            <person name="Rounsley S."/>
            <person name="Rokhsar D.S."/>
        </authorList>
    </citation>
    <scope>NUCLEOTIDE SEQUENCE [LARGE SCALE GENOMIC DNA]</scope>
    <source>
        <strain evidence="3">cv. AM560-2</strain>
    </source>
</reference>
<dbReference type="AlphaFoldDB" id="A0A2C9VL97"/>
<gene>
    <name evidence="2" type="ORF">MANES_07G136033v8</name>
</gene>
<dbReference type="PANTHER" id="PTHR43207">
    <property type="entry name" value="AROGENATE DEHYDROGENASE-RELATED"/>
    <property type="match status" value="1"/>
</dbReference>
<dbReference type="EMBL" id="CM004393">
    <property type="protein sequence ID" value="OAY46333.1"/>
    <property type="molecule type" value="Genomic_DNA"/>
</dbReference>
<proteinExistence type="predicted"/>
<keyword evidence="3" id="KW-1185">Reference proteome</keyword>
<evidence type="ECO:0000313" key="3">
    <source>
        <dbReference type="Proteomes" id="UP000091857"/>
    </source>
</evidence>
<dbReference type="Pfam" id="PF26213">
    <property type="entry name" value="TYRAAT1_C"/>
    <property type="match status" value="1"/>
</dbReference>
<dbReference type="GO" id="GO:0033730">
    <property type="term" value="F:arogenate dehydrogenase (NADP+) activity"/>
    <property type="evidence" value="ECO:0007669"/>
    <property type="project" value="InterPro"/>
</dbReference>
<accession>A0A2C9VL97</accession>
<feature type="domain" description="TYRAAT2-like C-terminal" evidence="1">
    <location>
        <begin position="26"/>
        <end position="94"/>
    </location>
</feature>
<organism evidence="2 3">
    <name type="scientific">Manihot esculenta</name>
    <name type="common">Cassava</name>
    <name type="synonym">Jatropha manihot</name>
    <dbReference type="NCBI Taxonomy" id="3983"/>
    <lineage>
        <taxon>Eukaryota</taxon>
        <taxon>Viridiplantae</taxon>
        <taxon>Streptophyta</taxon>
        <taxon>Embryophyta</taxon>
        <taxon>Tracheophyta</taxon>
        <taxon>Spermatophyta</taxon>
        <taxon>Magnoliopsida</taxon>
        <taxon>eudicotyledons</taxon>
        <taxon>Gunneridae</taxon>
        <taxon>Pentapetalae</taxon>
        <taxon>rosids</taxon>
        <taxon>fabids</taxon>
        <taxon>Malpighiales</taxon>
        <taxon>Euphorbiaceae</taxon>
        <taxon>Crotonoideae</taxon>
        <taxon>Manihoteae</taxon>
        <taxon>Manihot</taxon>
    </lineage>
</organism>
<dbReference type="InterPro" id="IPR059064">
    <property type="entry name" value="TYRAAT2_C"/>
</dbReference>
<comment type="caution">
    <text evidence="2">The sequence shown here is derived from an EMBL/GenBank/DDBJ whole genome shotgun (WGS) entry which is preliminary data.</text>
</comment>
<dbReference type="GO" id="GO:0006571">
    <property type="term" value="P:tyrosine biosynthetic process"/>
    <property type="evidence" value="ECO:0007669"/>
    <property type="project" value="InterPro"/>
</dbReference>
<dbReference type="Gramene" id="Manes.07G136033.1.v8.1">
    <property type="protein sequence ID" value="Manes.07G136033.1.v8.1.CDS"/>
    <property type="gene ID" value="Manes.07G136033.v8.1"/>
</dbReference>